<dbReference type="Proteomes" id="UP001241377">
    <property type="component" value="Unassembled WGS sequence"/>
</dbReference>
<organism evidence="1 2">
    <name type="scientific">Naganishia cerealis</name>
    <dbReference type="NCBI Taxonomy" id="610337"/>
    <lineage>
        <taxon>Eukaryota</taxon>
        <taxon>Fungi</taxon>
        <taxon>Dikarya</taxon>
        <taxon>Basidiomycota</taxon>
        <taxon>Agaricomycotina</taxon>
        <taxon>Tremellomycetes</taxon>
        <taxon>Filobasidiales</taxon>
        <taxon>Filobasidiaceae</taxon>
        <taxon>Naganishia</taxon>
    </lineage>
</organism>
<dbReference type="EMBL" id="JASBWR010000082">
    <property type="protein sequence ID" value="KAJ9097833.1"/>
    <property type="molecule type" value="Genomic_DNA"/>
</dbReference>
<name>A0ACC2VFK7_9TREE</name>
<proteinExistence type="predicted"/>
<comment type="caution">
    <text evidence="1">The sequence shown here is derived from an EMBL/GenBank/DDBJ whole genome shotgun (WGS) entry which is preliminary data.</text>
</comment>
<sequence length="622" mass="68181">MSHVDGLELFLQYKANQLLGELSQTAKPPASAEDAGDLFRDTLIRQLAAQRRFADILKSQITAQKSSGAGVRNNGSGHTYTITLPSSKYMNDGKIVKRQGPFLFKPAPEELTLSAETGPRVEGIASDITVLPGTGAYPGANGKGNAKDEASEALSSASGVGVVAIAWKDGRVDICLEVAKVEALWMDDSEKEYEVPSFAVCETIDLGLLAEIKNAEGHTGSIASRYNVLINDPPSIIPHPLDQSTFYVSHAIGVHRISVAPWMSSLNDALTSDDEDKLDQFWERGLKSDNTWAIDALDSRRIAANGAVTGVAIVSDLRIGSTLISMTASRHVVALDLLATVPRAPDPLMTPIEVKGTPGKPSYVSLLSQHIYDIQPQTFDRILANMQVRSIVQPAKGKQPIQSITADDLRLLAQITQKFTGAIQEVRSTSSQVEGRLDLQVREVARQLQKVRSIIAQIRAVNGQDNRTVRHEIPDFDTTDTLGYLRERSKQLIEKQQSITERLGKAMQTMMDNAHPDLSLQEKAWIQDLEKIQKELEGEESSNSLKSRVQAVKNELDNVKSTIAPSADASAHHLLKSPESPKTSRLERIEASLRQEDATIDSMKSQVRDLSRQLDYLQVEDN</sequence>
<protein>
    <submittedName>
        <fullName evidence="1">Uncharacterized protein</fullName>
    </submittedName>
</protein>
<evidence type="ECO:0000313" key="2">
    <source>
        <dbReference type="Proteomes" id="UP001241377"/>
    </source>
</evidence>
<reference evidence="1" key="1">
    <citation type="submission" date="2023-04" db="EMBL/GenBank/DDBJ databases">
        <title>Draft Genome sequencing of Naganishia species isolated from polar environments using Oxford Nanopore Technology.</title>
        <authorList>
            <person name="Leo P."/>
            <person name="Venkateswaran K."/>
        </authorList>
    </citation>
    <scope>NUCLEOTIDE SEQUENCE</scope>
    <source>
        <strain evidence="1">MNA-CCFEE 5261</strain>
    </source>
</reference>
<keyword evidence="2" id="KW-1185">Reference proteome</keyword>
<accession>A0ACC2VFK7</accession>
<evidence type="ECO:0000313" key="1">
    <source>
        <dbReference type="EMBL" id="KAJ9097833.1"/>
    </source>
</evidence>
<gene>
    <name evidence="1" type="ORF">QFC19_006623</name>
</gene>